<proteinExistence type="predicted"/>
<dbReference type="EMBL" id="CADCTW010000097">
    <property type="protein sequence ID" value="CAA9322592.1"/>
    <property type="molecule type" value="Genomic_DNA"/>
</dbReference>
<gene>
    <name evidence="1" type="ORF">AVDCRST_MAG68-2057</name>
</gene>
<dbReference type="AlphaFoldDB" id="A0A6J4L2W9"/>
<accession>A0A6J4L2W9</accession>
<protein>
    <submittedName>
        <fullName evidence="1">Uncharacterized protein</fullName>
    </submittedName>
</protein>
<evidence type="ECO:0000313" key="1">
    <source>
        <dbReference type="EMBL" id="CAA9322592.1"/>
    </source>
</evidence>
<name>A0A6J4L2W9_9BACT</name>
<reference evidence="1" key="1">
    <citation type="submission" date="2020-02" db="EMBL/GenBank/DDBJ databases">
        <authorList>
            <person name="Meier V. D."/>
        </authorList>
    </citation>
    <scope>NUCLEOTIDE SEQUENCE</scope>
    <source>
        <strain evidence="1">AVDCRST_MAG68</strain>
    </source>
</reference>
<sequence>MADYERGDTARLNLKVHDKAGALTDPATLTLTVRTPAGIPTTFTSPAAPIVKTEVGVYHADVALTETGTWLYQWETTSPGVVEGGTLLVVSAPIDAARYPAWLPDQHDVAALMFTRAMGEQGGQPSFATRPSPAQVEEQIRMAWLLLAPAIGRDVPEAWQPTARQVVKLQTALLLEPGFWPEQQRDAVREAWDQWERMLDRFLTMLLEGLARDRDDGTGGTGEPVSRRSITSVLLTRDLEPLL</sequence>
<organism evidence="1">
    <name type="scientific">uncultured Gemmatimonadota bacterium</name>
    <dbReference type="NCBI Taxonomy" id="203437"/>
    <lineage>
        <taxon>Bacteria</taxon>
        <taxon>Pseudomonadati</taxon>
        <taxon>Gemmatimonadota</taxon>
        <taxon>environmental samples</taxon>
    </lineage>
</organism>